<accession>A0A8J6KK37</accession>
<dbReference type="AlphaFoldDB" id="A0A8J6KK37"/>
<evidence type="ECO:0000256" key="1">
    <source>
        <dbReference type="ARBA" id="ARBA00022490"/>
    </source>
</evidence>
<evidence type="ECO:0000259" key="3">
    <source>
        <dbReference type="PROSITE" id="PS50235"/>
    </source>
</evidence>
<dbReference type="GO" id="GO:0016787">
    <property type="term" value="F:hydrolase activity"/>
    <property type="evidence" value="ECO:0007669"/>
    <property type="project" value="UniProtKB-KW"/>
</dbReference>
<proteinExistence type="predicted"/>
<organism evidence="4 5">
    <name type="scientific">Microtus ochrogaster</name>
    <name type="common">Prairie vole</name>
    <dbReference type="NCBI Taxonomy" id="79684"/>
    <lineage>
        <taxon>Eukaryota</taxon>
        <taxon>Metazoa</taxon>
        <taxon>Chordata</taxon>
        <taxon>Craniata</taxon>
        <taxon>Vertebrata</taxon>
        <taxon>Euteleostomi</taxon>
        <taxon>Mammalia</taxon>
        <taxon>Eutheria</taxon>
        <taxon>Euarchontoglires</taxon>
        <taxon>Glires</taxon>
        <taxon>Rodentia</taxon>
        <taxon>Myomorpha</taxon>
        <taxon>Muroidea</taxon>
        <taxon>Cricetidae</taxon>
        <taxon>Arvicolinae</taxon>
        <taxon>Microtus</taxon>
    </lineage>
</organism>
<reference evidence="4" key="1">
    <citation type="submission" date="2020-03" db="EMBL/GenBank/DDBJ databases">
        <title>Studies in the Genomics of Life Span.</title>
        <authorList>
            <person name="Glass D."/>
        </authorList>
    </citation>
    <scope>NUCLEOTIDE SEQUENCE</scope>
    <source>
        <strain evidence="4">LTLLF</strain>
        <tissue evidence="4">Muscle</tissue>
    </source>
</reference>
<dbReference type="InterPro" id="IPR028889">
    <property type="entry name" value="USP"/>
</dbReference>
<dbReference type="Proteomes" id="UP000710432">
    <property type="component" value="Unassembled WGS sequence"/>
</dbReference>
<sequence>MLASVEDLQCSHLWRTCNVRIICGGLAMFASSVEDLQCWHLWRTCNVGICGGLAMFASSVEDLQCSHHLWRTCNVRICRGLAMFECRECYEDPGITAGKITQFSPRECRICGGLAMFECRECYEDPDITAGKIKQFCKTCCTQVHLHPKRMNHTYHPVSLPKDLPDWDWRHGCIPCQKMELFAVLCIETSHYVAFVKYGKDDSAWLFFDSMADRDGI</sequence>
<gene>
    <name evidence="4" type="ORF">LTLLF_203265</name>
</gene>
<evidence type="ECO:0000313" key="5">
    <source>
        <dbReference type="Proteomes" id="UP000710432"/>
    </source>
</evidence>
<dbReference type="PANTHER" id="PTHR11830">
    <property type="entry name" value="40S RIBOSOMAL PROTEIN S3A"/>
    <property type="match status" value="1"/>
</dbReference>
<protein>
    <submittedName>
        <fullName evidence="4">Ubiquitin carboxyl-terminal hydrolase CYLD</fullName>
    </submittedName>
</protein>
<comment type="caution">
    <text evidence="4">The sequence shown here is derived from an EMBL/GenBank/DDBJ whole genome shotgun (WGS) entry which is preliminary data.</text>
</comment>
<dbReference type="PROSITE" id="PS50235">
    <property type="entry name" value="USP_3"/>
    <property type="match status" value="1"/>
</dbReference>
<evidence type="ECO:0000256" key="2">
    <source>
        <dbReference type="ARBA" id="ARBA00022801"/>
    </source>
</evidence>
<name>A0A8J6KK37_MICOH</name>
<feature type="domain" description="USP" evidence="3">
    <location>
        <begin position="1"/>
        <end position="217"/>
    </location>
</feature>
<dbReference type="EMBL" id="JAATJU010028022">
    <property type="protein sequence ID" value="KAH0499988.1"/>
    <property type="molecule type" value="Genomic_DNA"/>
</dbReference>
<dbReference type="Gene3D" id="3.90.70.10">
    <property type="entry name" value="Cysteine proteinases"/>
    <property type="match status" value="1"/>
</dbReference>
<dbReference type="InterPro" id="IPR038765">
    <property type="entry name" value="Papain-like_cys_pep_sf"/>
</dbReference>
<keyword evidence="1" id="KW-0963">Cytoplasm</keyword>
<dbReference type="SUPFAM" id="SSF54001">
    <property type="entry name" value="Cysteine proteinases"/>
    <property type="match status" value="1"/>
</dbReference>
<dbReference type="CDD" id="cd19816">
    <property type="entry name" value="Bbox1_CYLD"/>
    <property type="match status" value="1"/>
</dbReference>
<keyword evidence="2 4" id="KW-0378">Hydrolase</keyword>
<evidence type="ECO:0000313" key="4">
    <source>
        <dbReference type="EMBL" id="KAH0499988.1"/>
    </source>
</evidence>